<reference evidence="3 4" key="1">
    <citation type="submission" date="2021-03" db="EMBL/GenBank/DDBJ databases">
        <title>Five novel Rahnella species.</title>
        <authorList>
            <person name="Brady C."/>
            <person name="Asselin J."/>
            <person name="Beer S."/>
            <person name="Bruberg M.B."/>
            <person name="Crampton B."/>
            <person name="Venter S."/>
            <person name="Arnold D."/>
            <person name="Denman S."/>
        </authorList>
    </citation>
    <scope>NUCLEOTIDE SEQUENCE [LARGE SCALE GENOMIC DNA]</scope>
    <source>
        <strain evidence="3 4">L72c</strain>
    </source>
</reference>
<evidence type="ECO:0000256" key="1">
    <source>
        <dbReference type="SAM" id="MobiDB-lite"/>
    </source>
</evidence>
<protein>
    <submittedName>
        <fullName evidence="3">Uncharacterized protein</fullName>
    </submittedName>
</protein>
<dbReference type="EMBL" id="JAFMOU010000060">
    <property type="protein sequence ID" value="MBU9834138.1"/>
    <property type="molecule type" value="Genomic_DNA"/>
</dbReference>
<name>A0ABS6KXI1_9GAMM</name>
<dbReference type="Proteomes" id="UP000699865">
    <property type="component" value="Unassembled WGS sequence"/>
</dbReference>
<keyword evidence="4" id="KW-1185">Reference proteome</keyword>
<accession>A0ABS6KXI1</accession>
<keyword evidence="2" id="KW-0472">Membrane</keyword>
<keyword evidence="2" id="KW-1133">Transmembrane helix</keyword>
<feature type="compositionally biased region" description="Polar residues" evidence="1">
    <location>
        <begin position="70"/>
        <end position="106"/>
    </location>
</feature>
<gene>
    <name evidence="3" type="ORF">J1786_04740</name>
</gene>
<evidence type="ECO:0000313" key="3">
    <source>
        <dbReference type="EMBL" id="MBU9834138.1"/>
    </source>
</evidence>
<comment type="caution">
    <text evidence="3">The sequence shown here is derived from an EMBL/GenBank/DDBJ whole genome shotgun (WGS) entry which is preliminary data.</text>
</comment>
<evidence type="ECO:0000313" key="4">
    <source>
        <dbReference type="Proteomes" id="UP000699865"/>
    </source>
</evidence>
<feature type="transmembrane region" description="Helical" evidence="2">
    <location>
        <begin position="13"/>
        <end position="34"/>
    </location>
</feature>
<feature type="region of interest" description="Disordered" evidence="1">
    <location>
        <begin position="66"/>
        <end position="106"/>
    </location>
</feature>
<keyword evidence="2" id="KW-0812">Transmembrane</keyword>
<evidence type="ECO:0000256" key="2">
    <source>
        <dbReference type="SAM" id="Phobius"/>
    </source>
</evidence>
<sequence length="236" mass="26043">MEESNPWPTFVDAFSTVLCIFIFLMLVFVLNSMLTMYESAKKHYVPETPSATYTAKGLPEQTALPKPVESQKNMSQSAENVPENNSTDVAATGGKQSPAQTEEQKENQTVITLAQQGGTPVQSANGKFDVQKENPAYEIKGNQFIIHFKKMEQGYSPEIIDKLNEWLKADNKAASVNVYTNVEKSISVSDAMRLAYQRGIILLKIVKETEANQDVAISVINDAAVMNNSAVITKTE</sequence>
<organism evidence="3 4">
    <name type="scientific">Rahnella perminowiae</name>
    <dbReference type="NCBI Taxonomy" id="2816244"/>
    <lineage>
        <taxon>Bacteria</taxon>
        <taxon>Pseudomonadati</taxon>
        <taxon>Pseudomonadota</taxon>
        <taxon>Gammaproteobacteria</taxon>
        <taxon>Enterobacterales</taxon>
        <taxon>Yersiniaceae</taxon>
        <taxon>Rahnella</taxon>
    </lineage>
</organism>
<dbReference type="RefSeq" id="WP_217137759.1">
    <property type="nucleotide sequence ID" value="NZ_JAFMOU010000060.1"/>
</dbReference>
<proteinExistence type="predicted"/>